<name>A0ABQ4EKA4_9ACTN</name>
<dbReference type="SMART" id="SM00065">
    <property type="entry name" value="GAF"/>
    <property type="match status" value="1"/>
</dbReference>
<dbReference type="Pfam" id="PF02518">
    <property type="entry name" value="HATPase_c"/>
    <property type="match status" value="1"/>
</dbReference>
<accession>A0ABQ4EKA4</accession>
<dbReference type="SUPFAM" id="SSF55785">
    <property type="entry name" value="PYP-like sensor domain (PAS domain)"/>
    <property type="match status" value="2"/>
</dbReference>
<dbReference type="RefSeq" id="WP_203856294.1">
    <property type="nucleotide sequence ID" value="NZ_BAAAZQ010000005.1"/>
</dbReference>
<gene>
    <name evidence="6" type="ORF">Pma05_12240</name>
</gene>
<evidence type="ECO:0000256" key="1">
    <source>
        <dbReference type="ARBA" id="ARBA00022679"/>
    </source>
</evidence>
<dbReference type="EMBL" id="BONX01000007">
    <property type="protein sequence ID" value="GIG94651.1"/>
    <property type="molecule type" value="Genomic_DNA"/>
</dbReference>
<proteinExistence type="predicted"/>
<dbReference type="Gene3D" id="3.30.450.20">
    <property type="entry name" value="PAS domain"/>
    <property type="match status" value="1"/>
</dbReference>
<feature type="region of interest" description="Disordered" evidence="4">
    <location>
        <begin position="64"/>
        <end position="96"/>
    </location>
</feature>
<dbReference type="CDD" id="cd00130">
    <property type="entry name" value="PAS"/>
    <property type="match status" value="1"/>
</dbReference>
<dbReference type="InterPro" id="IPR003018">
    <property type="entry name" value="GAF"/>
</dbReference>
<dbReference type="InterPro" id="IPR011712">
    <property type="entry name" value="Sig_transdc_His_kin_sub3_dim/P"/>
</dbReference>
<evidence type="ECO:0000313" key="6">
    <source>
        <dbReference type="EMBL" id="GIG94651.1"/>
    </source>
</evidence>
<feature type="domain" description="Histidine kinase" evidence="5">
    <location>
        <begin position="385"/>
        <end position="587"/>
    </location>
</feature>
<dbReference type="SMART" id="SM00387">
    <property type="entry name" value="HATPase_c"/>
    <property type="match status" value="1"/>
</dbReference>
<dbReference type="SUPFAM" id="SSF55781">
    <property type="entry name" value="GAF domain-like"/>
    <property type="match status" value="1"/>
</dbReference>
<keyword evidence="1" id="KW-0808">Transferase</keyword>
<dbReference type="Pfam" id="PF07730">
    <property type="entry name" value="HisKA_3"/>
    <property type="match status" value="1"/>
</dbReference>
<evidence type="ECO:0000256" key="2">
    <source>
        <dbReference type="ARBA" id="ARBA00022777"/>
    </source>
</evidence>
<dbReference type="InterPro" id="IPR000014">
    <property type="entry name" value="PAS"/>
</dbReference>
<organism evidence="6 7">
    <name type="scientific">Plantactinospora mayteni</name>
    <dbReference type="NCBI Taxonomy" id="566021"/>
    <lineage>
        <taxon>Bacteria</taxon>
        <taxon>Bacillati</taxon>
        <taxon>Actinomycetota</taxon>
        <taxon>Actinomycetes</taxon>
        <taxon>Micromonosporales</taxon>
        <taxon>Micromonosporaceae</taxon>
        <taxon>Plantactinospora</taxon>
    </lineage>
</organism>
<reference evidence="6 7" key="1">
    <citation type="submission" date="2021-01" db="EMBL/GenBank/DDBJ databases">
        <title>Whole genome shotgun sequence of Plantactinospora mayteni NBRC 109088.</title>
        <authorList>
            <person name="Komaki H."/>
            <person name="Tamura T."/>
        </authorList>
    </citation>
    <scope>NUCLEOTIDE SEQUENCE [LARGE SCALE GENOMIC DNA]</scope>
    <source>
        <strain evidence="6 7">NBRC 109088</strain>
    </source>
</reference>
<comment type="caution">
    <text evidence="6">The sequence shown here is derived from an EMBL/GenBank/DDBJ whole genome shotgun (WGS) entry which is preliminary data.</text>
</comment>
<sequence>MTTALPRARTGAAAPGPEFALLQAVGRVAAGGLALLDERHRVVWLSPGAASLFGEPASELLGRPWPWELTPLDDTPPDHPAPTEPGDAADLPGGAPTDLPSQALTHLDGQTLANLPGRALTDPDGQTLADLPGQTLADSPGQALADVLGGREPGPHDAWVSLDGSGTRRVVQYRAAWVRVDGARRVVVSITDLTESRRQQRRLAAVARAASSVADAGQLSATLDALARAVFESTGLAAVQILTLHGEERELRMMGEAGFFDIDGFSEKLAECRRRGAELKMLEAAVRCEPIVVLHRKPDIMADPAWVPLHGIMGAVDWDSFVSMPLSARDSCVGVLNAFFTPGEDPGPAELEFLTAIADQAAMAVDYAGLLAASRDEARREERQRLARDLHDSVVQRVFSMRMQSTALRARINQRAPESAGDLGPIADELITLSRTALADLRDLIFELRPAELVDAGLLEVLRMHVRSTEARTGMRIRIGLPESLEGVPTEAQEDLYRIVQEALNNVVKHARAETAWVRLRVTGPAGEGLELDVRDDGCGDGRRGNHTLGLGLVSMKERAQRWGGSLQAGRLPNGGFQVRAVFPRLLAGAEPGAGDREQRSRLDRP</sequence>
<dbReference type="Pfam" id="PF13185">
    <property type="entry name" value="GAF_2"/>
    <property type="match status" value="1"/>
</dbReference>
<dbReference type="PANTHER" id="PTHR24421">
    <property type="entry name" value="NITRATE/NITRITE SENSOR PROTEIN NARX-RELATED"/>
    <property type="match status" value="1"/>
</dbReference>
<evidence type="ECO:0000256" key="3">
    <source>
        <dbReference type="ARBA" id="ARBA00023012"/>
    </source>
</evidence>
<dbReference type="InterPro" id="IPR036890">
    <property type="entry name" value="HATPase_C_sf"/>
</dbReference>
<dbReference type="CDD" id="cd16917">
    <property type="entry name" value="HATPase_UhpB-NarQ-NarX-like"/>
    <property type="match status" value="1"/>
</dbReference>
<dbReference type="Gene3D" id="1.20.5.1930">
    <property type="match status" value="1"/>
</dbReference>
<dbReference type="Proteomes" id="UP000621500">
    <property type="component" value="Unassembled WGS sequence"/>
</dbReference>
<keyword evidence="3" id="KW-0902">Two-component regulatory system</keyword>
<evidence type="ECO:0000313" key="7">
    <source>
        <dbReference type="Proteomes" id="UP000621500"/>
    </source>
</evidence>
<dbReference type="InterPro" id="IPR005467">
    <property type="entry name" value="His_kinase_dom"/>
</dbReference>
<keyword evidence="7" id="KW-1185">Reference proteome</keyword>
<dbReference type="PROSITE" id="PS50109">
    <property type="entry name" value="HIS_KIN"/>
    <property type="match status" value="1"/>
</dbReference>
<dbReference type="InterPro" id="IPR029016">
    <property type="entry name" value="GAF-like_dom_sf"/>
</dbReference>
<keyword evidence="2" id="KW-0418">Kinase</keyword>
<dbReference type="InterPro" id="IPR035965">
    <property type="entry name" value="PAS-like_dom_sf"/>
</dbReference>
<protein>
    <recommendedName>
        <fullName evidence="5">Histidine kinase domain-containing protein</fullName>
    </recommendedName>
</protein>
<dbReference type="Gene3D" id="3.30.565.10">
    <property type="entry name" value="Histidine kinase-like ATPase, C-terminal domain"/>
    <property type="match status" value="1"/>
</dbReference>
<dbReference type="SUPFAM" id="SSF55874">
    <property type="entry name" value="ATPase domain of HSP90 chaperone/DNA topoisomerase II/histidine kinase"/>
    <property type="match status" value="1"/>
</dbReference>
<evidence type="ECO:0000256" key="4">
    <source>
        <dbReference type="SAM" id="MobiDB-lite"/>
    </source>
</evidence>
<evidence type="ECO:0000259" key="5">
    <source>
        <dbReference type="PROSITE" id="PS50109"/>
    </source>
</evidence>
<dbReference type="Gene3D" id="3.30.450.40">
    <property type="match status" value="1"/>
</dbReference>
<dbReference type="InterPro" id="IPR003594">
    <property type="entry name" value="HATPase_dom"/>
</dbReference>
<dbReference type="PANTHER" id="PTHR24421:SF61">
    <property type="entry name" value="OXYGEN SENSOR HISTIDINE KINASE NREB"/>
    <property type="match status" value="1"/>
</dbReference>
<dbReference type="InterPro" id="IPR050482">
    <property type="entry name" value="Sensor_HK_TwoCompSys"/>
</dbReference>